<keyword evidence="1" id="KW-0472">Membrane</keyword>
<feature type="transmembrane region" description="Helical" evidence="1">
    <location>
        <begin position="21"/>
        <end position="41"/>
    </location>
</feature>
<evidence type="ECO:0000256" key="1">
    <source>
        <dbReference type="SAM" id="Phobius"/>
    </source>
</evidence>
<keyword evidence="3" id="KW-1185">Reference proteome</keyword>
<comment type="caution">
    <text evidence="2">The sequence shown here is derived from an EMBL/GenBank/DDBJ whole genome shotgun (WGS) entry which is preliminary data.</text>
</comment>
<sequence>MAKKSKQAYKQAPWRRQIQSVGISLLPVIALVVVVSIYLIISAQSASAGLEIMDMHYEEEEILRIIANQRTELAWKTSYTEMVKRAEKNGFETAPSESVHFMAIPGYTGQSPVLLAPPPGSENTLGPIVNEYYQQSLWDWVYNTFLTSAQTSEAAQ</sequence>
<accession>A0A347ZS32</accession>
<evidence type="ECO:0000313" key="2">
    <source>
        <dbReference type="EMBL" id="REG11322.1"/>
    </source>
</evidence>
<dbReference type="RefSeq" id="WP_116224455.1">
    <property type="nucleotide sequence ID" value="NZ_AP018437.1"/>
</dbReference>
<dbReference type="Proteomes" id="UP000256388">
    <property type="component" value="Unassembled WGS sequence"/>
</dbReference>
<dbReference type="EMBL" id="QUMS01000001">
    <property type="protein sequence ID" value="REG11322.1"/>
    <property type="molecule type" value="Genomic_DNA"/>
</dbReference>
<keyword evidence="1" id="KW-0812">Transmembrane</keyword>
<dbReference type="AlphaFoldDB" id="A0A347ZS32"/>
<name>A0A347ZS32_9CHLR</name>
<gene>
    <name evidence="2" type="ORF">DFR64_1200</name>
</gene>
<organism evidence="2 3">
    <name type="scientific">Pelolinea submarina</name>
    <dbReference type="NCBI Taxonomy" id="913107"/>
    <lineage>
        <taxon>Bacteria</taxon>
        <taxon>Bacillati</taxon>
        <taxon>Chloroflexota</taxon>
        <taxon>Anaerolineae</taxon>
        <taxon>Anaerolineales</taxon>
        <taxon>Anaerolineaceae</taxon>
        <taxon>Pelolinea</taxon>
    </lineage>
</organism>
<dbReference type="OrthoDB" id="164947at2"/>
<evidence type="ECO:0008006" key="4">
    <source>
        <dbReference type="Google" id="ProtNLM"/>
    </source>
</evidence>
<proteinExistence type="predicted"/>
<evidence type="ECO:0000313" key="3">
    <source>
        <dbReference type="Proteomes" id="UP000256388"/>
    </source>
</evidence>
<keyword evidence="1" id="KW-1133">Transmembrane helix</keyword>
<reference evidence="2 3" key="1">
    <citation type="submission" date="2018-08" db="EMBL/GenBank/DDBJ databases">
        <title>Genomic Encyclopedia of Type Strains, Phase IV (KMG-IV): sequencing the most valuable type-strain genomes for metagenomic binning, comparative biology and taxonomic classification.</title>
        <authorList>
            <person name="Goeker M."/>
        </authorList>
    </citation>
    <scope>NUCLEOTIDE SEQUENCE [LARGE SCALE GENOMIC DNA]</scope>
    <source>
        <strain evidence="2 3">DSM 23923</strain>
    </source>
</reference>
<protein>
    <recommendedName>
        <fullName evidence="4">Cell division protein FtsL</fullName>
    </recommendedName>
</protein>